<protein>
    <submittedName>
        <fullName evidence="2">Structural maintenance of chromosomes protein 5</fullName>
    </submittedName>
</protein>
<evidence type="ECO:0000256" key="1">
    <source>
        <dbReference type="ARBA" id="ARBA00023054"/>
    </source>
</evidence>
<keyword evidence="1" id="KW-0175">Coiled coil</keyword>
<dbReference type="EMBL" id="CAWUHD010000246">
    <property type="protein sequence ID" value="CAK7238416.1"/>
    <property type="molecule type" value="Genomic_DNA"/>
</dbReference>
<keyword evidence="3" id="KW-1185">Reference proteome</keyword>
<name>A0ABP0D561_9PEZI</name>
<dbReference type="PANTHER" id="PTHR45916">
    <property type="entry name" value="STRUCTURAL MAINTENANCE OF CHROMOSOMES PROTEIN 5"/>
    <property type="match status" value="1"/>
</dbReference>
<gene>
    <name evidence="2" type="primary">SMC5_2</name>
    <name evidence="2" type="ORF">SEUCBS140593_010666</name>
</gene>
<sequence>MQEELDPDVKRGWKWLEANQHQFEKKVFGPPITTCSIKDQKYCSLVQSFLKDDDVLCFTAQTVGDHEKLRHQFDNMGLCVAIRTCTESLALYQAPVTADKLAAMGFEGFAISYLKGPGPVLAMLCAERNLHCSPVSLKPQLPDQYDKTVADGRISSWATQDQDEDQIRRVNCRYGNSSMSVCTPKNKYWTNISNPREVTHRDQPV</sequence>
<dbReference type="PANTHER" id="PTHR45916:SF1">
    <property type="entry name" value="STRUCTURAL MAINTENANCE OF CHROMOSOMES PROTEIN 5"/>
    <property type="match status" value="1"/>
</dbReference>
<organism evidence="2 3">
    <name type="scientific">Sporothrix eucalyptigena</name>
    <dbReference type="NCBI Taxonomy" id="1812306"/>
    <lineage>
        <taxon>Eukaryota</taxon>
        <taxon>Fungi</taxon>
        <taxon>Dikarya</taxon>
        <taxon>Ascomycota</taxon>
        <taxon>Pezizomycotina</taxon>
        <taxon>Sordariomycetes</taxon>
        <taxon>Sordariomycetidae</taxon>
        <taxon>Ophiostomatales</taxon>
        <taxon>Ophiostomataceae</taxon>
        <taxon>Sporothrix</taxon>
    </lineage>
</organism>
<proteinExistence type="predicted"/>
<dbReference type="Proteomes" id="UP001642482">
    <property type="component" value="Unassembled WGS sequence"/>
</dbReference>
<accession>A0ABP0D561</accession>
<evidence type="ECO:0000313" key="3">
    <source>
        <dbReference type="Proteomes" id="UP001642482"/>
    </source>
</evidence>
<evidence type="ECO:0000313" key="2">
    <source>
        <dbReference type="EMBL" id="CAK7238416.1"/>
    </source>
</evidence>
<reference evidence="2 3" key="1">
    <citation type="submission" date="2024-01" db="EMBL/GenBank/DDBJ databases">
        <authorList>
            <person name="Allen C."/>
            <person name="Tagirdzhanova G."/>
        </authorList>
    </citation>
    <scope>NUCLEOTIDE SEQUENCE [LARGE SCALE GENOMIC DNA]</scope>
</reference>
<comment type="caution">
    <text evidence="2">The sequence shown here is derived from an EMBL/GenBank/DDBJ whole genome shotgun (WGS) entry which is preliminary data.</text>
</comment>